<evidence type="ECO:0000313" key="3">
    <source>
        <dbReference type="EMBL" id="MET3526461.1"/>
    </source>
</evidence>
<dbReference type="Pfam" id="PF03795">
    <property type="entry name" value="YCII"/>
    <property type="match status" value="1"/>
</dbReference>
<evidence type="ECO:0000313" key="4">
    <source>
        <dbReference type="Proteomes" id="UP001549110"/>
    </source>
</evidence>
<dbReference type="PANTHER" id="PTHR33606">
    <property type="entry name" value="PROTEIN YCII"/>
    <property type="match status" value="1"/>
</dbReference>
<comment type="similarity">
    <text evidence="1">Belongs to the YciI family.</text>
</comment>
<proteinExistence type="inferred from homology"/>
<dbReference type="InterPro" id="IPR011008">
    <property type="entry name" value="Dimeric_a/b-barrel"/>
</dbReference>
<feature type="domain" description="YCII-related" evidence="2">
    <location>
        <begin position="3"/>
        <end position="88"/>
    </location>
</feature>
<name>A0ABV2EIL9_9CAUL</name>
<dbReference type="RefSeq" id="WP_331931802.1">
    <property type="nucleotide sequence ID" value="NZ_JBEPLU010000001.1"/>
</dbReference>
<dbReference type="InterPro" id="IPR005545">
    <property type="entry name" value="YCII"/>
</dbReference>
<keyword evidence="4" id="KW-1185">Reference proteome</keyword>
<dbReference type="EMBL" id="JBEPLU010000001">
    <property type="protein sequence ID" value="MET3526461.1"/>
    <property type="molecule type" value="Genomic_DNA"/>
</dbReference>
<reference evidence="3 4" key="1">
    <citation type="submission" date="2024-06" db="EMBL/GenBank/DDBJ databases">
        <title>Genomic Encyclopedia of Type Strains, Phase IV (KMG-IV): sequencing the most valuable type-strain genomes for metagenomic binning, comparative biology and taxonomic classification.</title>
        <authorList>
            <person name="Goeker M."/>
        </authorList>
    </citation>
    <scope>NUCLEOTIDE SEQUENCE [LARGE SCALE GENOMIC DNA]</scope>
    <source>
        <strain evidence="3 4">DSM 17809</strain>
    </source>
</reference>
<dbReference type="Gene3D" id="3.30.70.1060">
    <property type="entry name" value="Dimeric alpha+beta barrel"/>
    <property type="match status" value="1"/>
</dbReference>
<organism evidence="3 4">
    <name type="scientific">Phenylobacterium koreense</name>
    <dbReference type="NCBI Taxonomy" id="266125"/>
    <lineage>
        <taxon>Bacteria</taxon>
        <taxon>Pseudomonadati</taxon>
        <taxon>Pseudomonadota</taxon>
        <taxon>Alphaproteobacteria</taxon>
        <taxon>Caulobacterales</taxon>
        <taxon>Caulobacteraceae</taxon>
        <taxon>Phenylobacterium</taxon>
    </lineage>
</organism>
<evidence type="ECO:0000259" key="2">
    <source>
        <dbReference type="Pfam" id="PF03795"/>
    </source>
</evidence>
<gene>
    <name evidence="3" type="ORF">ABID41_001556</name>
</gene>
<dbReference type="PANTHER" id="PTHR33606:SF3">
    <property type="entry name" value="PROTEIN YCII"/>
    <property type="match status" value="1"/>
</dbReference>
<evidence type="ECO:0000256" key="1">
    <source>
        <dbReference type="ARBA" id="ARBA00007689"/>
    </source>
</evidence>
<dbReference type="InterPro" id="IPR051807">
    <property type="entry name" value="Sec-metab_biosynth-assoc"/>
</dbReference>
<protein>
    <submittedName>
        <fullName evidence="3">Uncharacterized protein YciI</fullName>
    </submittedName>
</protein>
<comment type="caution">
    <text evidence="3">The sequence shown here is derived from an EMBL/GenBank/DDBJ whole genome shotgun (WGS) entry which is preliminary data.</text>
</comment>
<dbReference type="SUPFAM" id="SSF54909">
    <property type="entry name" value="Dimeric alpha+beta barrel"/>
    <property type="match status" value="1"/>
</dbReference>
<dbReference type="Proteomes" id="UP001549110">
    <property type="component" value="Unassembled WGS sequence"/>
</dbReference>
<sequence>MPLFVLHCVDKPNALELRMATRETHLAYIAAGKEKLKLAGPMLDADGNMAGSMLILDVADLAEAEDFAANDPYRRAGLFERVDVHPFKATLGGLD</sequence>
<accession>A0ABV2EIL9</accession>